<comment type="caution">
    <text evidence="1">The sequence shown here is derived from an EMBL/GenBank/DDBJ whole genome shotgun (WGS) entry which is preliminary data.</text>
</comment>
<accession>A0A644X187</accession>
<protein>
    <submittedName>
        <fullName evidence="1">Uncharacterized protein</fullName>
    </submittedName>
</protein>
<gene>
    <name evidence="1" type="ORF">SDC9_56223</name>
</gene>
<reference evidence="1" key="1">
    <citation type="submission" date="2019-08" db="EMBL/GenBank/DDBJ databases">
        <authorList>
            <person name="Kucharzyk K."/>
            <person name="Murdoch R.W."/>
            <person name="Higgins S."/>
            <person name="Loffler F."/>
        </authorList>
    </citation>
    <scope>NUCLEOTIDE SEQUENCE</scope>
</reference>
<dbReference type="EMBL" id="VSSQ01001625">
    <property type="protein sequence ID" value="MPM09900.1"/>
    <property type="molecule type" value="Genomic_DNA"/>
</dbReference>
<dbReference type="AlphaFoldDB" id="A0A644X187"/>
<name>A0A644X187_9ZZZZ</name>
<proteinExistence type="predicted"/>
<evidence type="ECO:0000313" key="1">
    <source>
        <dbReference type="EMBL" id="MPM09900.1"/>
    </source>
</evidence>
<sequence length="79" mass="8457">MFWNDACHPQAATRRGAEGKVGAGLNLVRNDGICAVMQFVHTSNFNDVGAGSRDVGPHCIEKVGEIDDVRFSGGVLNDR</sequence>
<organism evidence="1">
    <name type="scientific">bioreactor metagenome</name>
    <dbReference type="NCBI Taxonomy" id="1076179"/>
    <lineage>
        <taxon>unclassified sequences</taxon>
        <taxon>metagenomes</taxon>
        <taxon>ecological metagenomes</taxon>
    </lineage>
</organism>